<dbReference type="Proteomes" id="UP001529510">
    <property type="component" value="Unassembled WGS sequence"/>
</dbReference>
<dbReference type="EMBL" id="JAMKFB020000006">
    <property type="protein sequence ID" value="KAL0191590.1"/>
    <property type="molecule type" value="Genomic_DNA"/>
</dbReference>
<name>A0ABD0R0N7_CIRMR</name>
<reference evidence="1 2" key="1">
    <citation type="submission" date="2024-05" db="EMBL/GenBank/DDBJ databases">
        <title>Genome sequencing and assembly of Indian major carp, Cirrhinus mrigala (Hamilton, 1822).</title>
        <authorList>
            <person name="Mohindra V."/>
            <person name="Chowdhury L.M."/>
            <person name="Lal K."/>
            <person name="Jena J.K."/>
        </authorList>
    </citation>
    <scope>NUCLEOTIDE SEQUENCE [LARGE SCALE GENOMIC DNA]</scope>
    <source>
        <strain evidence="1">CM1030</strain>
        <tissue evidence="1">Blood</tissue>
    </source>
</reference>
<protein>
    <submittedName>
        <fullName evidence="1">Uncharacterized protein</fullName>
    </submittedName>
</protein>
<dbReference type="Gene3D" id="2.20.70.10">
    <property type="match status" value="1"/>
</dbReference>
<evidence type="ECO:0000313" key="2">
    <source>
        <dbReference type="Proteomes" id="UP001529510"/>
    </source>
</evidence>
<dbReference type="AlphaFoldDB" id="A0ABD0R0N7"/>
<keyword evidence="2" id="KW-1185">Reference proteome</keyword>
<gene>
    <name evidence="1" type="ORF">M9458_014288</name>
</gene>
<organism evidence="1 2">
    <name type="scientific">Cirrhinus mrigala</name>
    <name type="common">Mrigala</name>
    <dbReference type="NCBI Taxonomy" id="683832"/>
    <lineage>
        <taxon>Eukaryota</taxon>
        <taxon>Metazoa</taxon>
        <taxon>Chordata</taxon>
        <taxon>Craniata</taxon>
        <taxon>Vertebrata</taxon>
        <taxon>Euteleostomi</taxon>
        <taxon>Actinopterygii</taxon>
        <taxon>Neopterygii</taxon>
        <taxon>Teleostei</taxon>
        <taxon>Ostariophysi</taxon>
        <taxon>Cypriniformes</taxon>
        <taxon>Cyprinidae</taxon>
        <taxon>Labeoninae</taxon>
        <taxon>Labeonini</taxon>
        <taxon>Cirrhinus</taxon>
    </lineage>
</organism>
<evidence type="ECO:0000313" key="1">
    <source>
        <dbReference type="EMBL" id="KAL0191590.1"/>
    </source>
</evidence>
<feature type="non-terminal residue" evidence="1">
    <location>
        <position position="50"/>
    </location>
</feature>
<proteinExistence type="predicted"/>
<accession>A0ABD0R0N7</accession>
<feature type="non-terminal residue" evidence="1">
    <location>
        <position position="1"/>
    </location>
</feature>
<dbReference type="SUPFAM" id="SSF51045">
    <property type="entry name" value="WW domain"/>
    <property type="match status" value="1"/>
</dbReference>
<comment type="caution">
    <text evidence="1">The sequence shown here is derived from an EMBL/GenBank/DDBJ whole genome shotgun (WGS) entry which is preliminary data.</text>
</comment>
<sequence length="50" mass="5688">GVEESGAQLHSVHGTLEIRTWSSLARDDSLEPLPYNWEMAYTETGMVYFI</sequence>
<dbReference type="InterPro" id="IPR036020">
    <property type="entry name" value="WW_dom_sf"/>
</dbReference>